<evidence type="ECO:0000313" key="9">
    <source>
        <dbReference type="Proteomes" id="UP000005631"/>
    </source>
</evidence>
<evidence type="ECO:0000313" key="8">
    <source>
        <dbReference type="EMBL" id="AEV32178.1"/>
    </source>
</evidence>
<dbReference type="KEGG" id="oho:Oweho_1173"/>
<dbReference type="InterPro" id="IPR020094">
    <property type="entry name" value="TruA/RsuA/RluB/E/F_N"/>
</dbReference>
<dbReference type="eggNOG" id="COG0101">
    <property type="taxonomic scope" value="Bacteria"/>
</dbReference>
<evidence type="ECO:0000256" key="1">
    <source>
        <dbReference type="ARBA" id="ARBA00009375"/>
    </source>
</evidence>
<dbReference type="HOGENOM" id="CLU_014673_0_1_10"/>
<dbReference type="OrthoDB" id="9811823at2"/>
<keyword evidence="2 6" id="KW-0819">tRNA processing</keyword>
<dbReference type="PATRIC" id="fig|926562.3.peg.1185"/>
<dbReference type="EC" id="5.4.99.12" evidence="6"/>
<evidence type="ECO:0000256" key="6">
    <source>
        <dbReference type="RuleBase" id="RU003792"/>
    </source>
</evidence>
<evidence type="ECO:0000259" key="7">
    <source>
        <dbReference type="Pfam" id="PF01416"/>
    </source>
</evidence>
<comment type="similarity">
    <text evidence="1 6">Belongs to the tRNA pseudouridine synthase TruA family.</text>
</comment>
<feature type="binding site" evidence="5">
    <location>
        <position position="113"/>
    </location>
    <ligand>
        <name>substrate</name>
    </ligand>
</feature>
<dbReference type="AlphaFoldDB" id="G8R5D3"/>
<feature type="active site" description="Nucleophile" evidence="4">
    <location>
        <position position="55"/>
    </location>
</feature>
<reference evidence="8 9" key="1">
    <citation type="journal article" date="2012" name="Stand. Genomic Sci.">
        <title>Genome sequence of the orange-pigmented seawater bacterium Owenweeksia hongkongensis type strain (UST20020801(T)).</title>
        <authorList>
            <person name="Riedel T."/>
            <person name="Held B."/>
            <person name="Nolan M."/>
            <person name="Lucas S."/>
            <person name="Lapidus A."/>
            <person name="Tice H."/>
            <person name="Del Rio T.G."/>
            <person name="Cheng J.F."/>
            <person name="Han C."/>
            <person name="Tapia R."/>
            <person name="Goodwin L.A."/>
            <person name="Pitluck S."/>
            <person name="Liolios K."/>
            <person name="Mavromatis K."/>
            <person name="Pagani I."/>
            <person name="Ivanova N."/>
            <person name="Mikhailova N."/>
            <person name="Pati A."/>
            <person name="Chen A."/>
            <person name="Palaniappan K."/>
            <person name="Rohde M."/>
            <person name="Tindall B.J."/>
            <person name="Detter J.C."/>
            <person name="Goker M."/>
            <person name="Woyke T."/>
            <person name="Bristow J."/>
            <person name="Eisen J.A."/>
            <person name="Markowitz V."/>
            <person name="Hugenholtz P."/>
            <person name="Klenk H.P."/>
            <person name="Kyrpides N.C."/>
        </authorList>
    </citation>
    <scope>NUCLEOTIDE SEQUENCE</scope>
    <source>
        <strain evidence="9">DSM 17368 / JCM 12287 / NRRL B-23963</strain>
    </source>
</reference>
<dbReference type="SUPFAM" id="SSF55120">
    <property type="entry name" value="Pseudouridine synthase"/>
    <property type="match status" value="1"/>
</dbReference>
<dbReference type="GO" id="GO:0003723">
    <property type="term" value="F:RNA binding"/>
    <property type="evidence" value="ECO:0007669"/>
    <property type="project" value="InterPro"/>
</dbReference>
<dbReference type="STRING" id="926562.Oweho_1173"/>
<dbReference type="Pfam" id="PF01416">
    <property type="entry name" value="PseudoU_synth_1"/>
    <property type="match status" value="1"/>
</dbReference>
<dbReference type="PANTHER" id="PTHR11142:SF0">
    <property type="entry name" value="TRNA PSEUDOURIDINE SYNTHASE-LIKE 1"/>
    <property type="match status" value="1"/>
</dbReference>
<dbReference type="GO" id="GO:0160147">
    <property type="term" value="F:tRNA pseudouridine(38-40) synthase activity"/>
    <property type="evidence" value="ECO:0007669"/>
    <property type="project" value="UniProtKB-EC"/>
</dbReference>
<name>G8R5D3_OWEHD</name>
<proteinExistence type="inferred from homology"/>
<feature type="domain" description="Pseudouridine synthase I TruA alpha/beta" evidence="7">
    <location>
        <begin position="147"/>
        <end position="257"/>
    </location>
</feature>
<keyword evidence="3 6" id="KW-0413">Isomerase</keyword>
<keyword evidence="9" id="KW-1185">Reference proteome</keyword>
<dbReference type="Gene3D" id="3.30.70.580">
    <property type="entry name" value="Pseudouridine synthase I, catalytic domain, N-terminal subdomain"/>
    <property type="match status" value="1"/>
</dbReference>
<evidence type="ECO:0000256" key="2">
    <source>
        <dbReference type="ARBA" id="ARBA00022694"/>
    </source>
</evidence>
<organism evidence="8 9">
    <name type="scientific">Owenweeksia hongkongensis (strain DSM 17368 / CIP 108786 / JCM 12287 / NRRL B-23963 / UST20020801)</name>
    <dbReference type="NCBI Taxonomy" id="926562"/>
    <lineage>
        <taxon>Bacteria</taxon>
        <taxon>Pseudomonadati</taxon>
        <taxon>Bacteroidota</taxon>
        <taxon>Flavobacteriia</taxon>
        <taxon>Flavobacteriales</taxon>
        <taxon>Owenweeksiaceae</taxon>
        <taxon>Owenweeksia</taxon>
    </lineage>
</organism>
<dbReference type="PIRSF" id="PIRSF001430">
    <property type="entry name" value="tRNA_psdUrid_synth"/>
    <property type="match status" value="1"/>
</dbReference>
<evidence type="ECO:0000256" key="5">
    <source>
        <dbReference type="PIRSR" id="PIRSR001430-2"/>
    </source>
</evidence>
<dbReference type="InterPro" id="IPR020103">
    <property type="entry name" value="PsdUridine_synth_cat_dom_sf"/>
</dbReference>
<dbReference type="EMBL" id="CP003156">
    <property type="protein sequence ID" value="AEV32178.1"/>
    <property type="molecule type" value="Genomic_DNA"/>
</dbReference>
<protein>
    <recommendedName>
        <fullName evidence="6">tRNA pseudouridine synthase</fullName>
        <ecNumber evidence="6">5.4.99.12</ecNumber>
    </recommendedName>
</protein>
<dbReference type="Proteomes" id="UP000005631">
    <property type="component" value="Chromosome"/>
</dbReference>
<dbReference type="Gene3D" id="3.30.70.660">
    <property type="entry name" value="Pseudouridine synthase I, catalytic domain, C-terminal subdomain"/>
    <property type="match status" value="1"/>
</dbReference>
<dbReference type="InterPro" id="IPR020097">
    <property type="entry name" value="PsdUridine_synth_TruA_a/b_dom"/>
</dbReference>
<evidence type="ECO:0000256" key="4">
    <source>
        <dbReference type="PIRSR" id="PIRSR001430-1"/>
    </source>
</evidence>
<dbReference type="GO" id="GO:0031119">
    <property type="term" value="P:tRNA pseudouridine synthesis"/>
    <property type="evidence" value="ECO:0007669"/>
    <property type="project" value="TreeGrafter"/>
</dbReference>
<dbReference type="PANTHER" id="PTHR11142">
    <property type="entry name" value="PSEUDOURIDYLATE SYNTHASE"/>
    <property type="match status" value="1"/>
</dbReference>
<dbReference type="InterPro" id="IPR001406">
    <property type="entry name" value="PsdUridine_synth_TruA"/>
</dbReference>
<gene>
    <name evidence="8" type="ordered locus">Oweho_1173</name>
</gene>
<comment type="catalytic activity">
    <reaction evidence="6">
        <text>uridine(38/39/40) in tRNA = pseudouridine(38/39/40) in tRNA</text>
        <dbReference type="Rhea" id="RHEA:22376"/>
        <dbReference type="Rhea" id="RHEA-COMP:10085"/>
        <dbReference type="Rhea" id="RHEA-COMP:10087"/>
        <dbReference type="ChEBI" id="CHEBI:65314"/>
        <dbReference type="ChEBI" id="CHEBI:65315"/>
        <dbReference type="EC" id="5.4.99.12"/>
    </reaction>
</comment>
<dbReference type="InterPro" id="IPR020095">
    <property type="entry name" value="PsdUridine_synth_TruA_C"/>
</dbReference>
<sequence length="267" mass="30733">MTKYYYLIRIQYLGFRYHGWATQKHHKTVQSMVDKTVAFVLGHDDFRTMGGSRTDSKVSANEMAFQLFTKEPLDCKSFLKDFDTNLPTDIRALGMEEVDSKFNIIQAPRLKEYLYLFSFGEKAHPFSASLVSTFPGNLDIELMKQGAKLYQGTKNFKAYCASPKENQQFTREILLSQIEENTEYTASFFPKDTYAFKVQGKGFLRYQIRLMMAQLVRLGRNEITLDEMKQSLNGENEQHIPSIAPASALILQKTVFDSSSKKDQNQN</sequence>
<evidence type="ECO:0000256" key="3">
    <source>
        <dbReference type="ARBA" id="ARBA00023235"/>
    </source>
</evidence>
<accession>G8R5D3</accession>
<dbReference type="RefSeq" id="WP_014201538.1">
    <property type="nucleotide sequence ID" value="NC_016599.1"/>
</dbReference>